<dbReference type="EMBL" id="BAFD01000007">
    <property type="protein sequence ID" value="GAB42061.1"/>
    <property type="molecule type" value="Genomic_DNA"/>
</dbReference>
<evidence type="ECO:0000313" key="1">
    <source>
        <dbReference type="EMBL" id="GAB42061.1"/>
    </source>
</evidence>
<dbReference type="SUPFAM" id="SSF50969">
    <property type="entry name" value="YVTN repeat-like/Quinoprotein amine dehydrogenase"/>
    <property type="match status" value="1"/>
</dbReference>
<gene>
    <name evidence="1" type="ORF">GOTRE_007_00090</name>
</gene>
<name>A0ABQ0H843_9ACTN</name>
<reference evidence="1 2" key="1">
    <citation type="submission" date="2012-02" db="EMBL/GenBank/DDBJ databases">
        <title>Whole genome shotgun sequence of Gordonia terrae NBRC 100016.</title>
        <authorList>
            <person name="Takarada H."/>
            <person name="Hosoyama A."/>
            <person name="Tsuchikane K."/>
            <person name="Katsumata H."/>
            <person name="Yamazaki S."/>
            <person name="Fujita N."/>
        </authorList>
    </citation>
    <scope>NUCLEOTIDE SEQUENCE [LARGE SCALE GENOMIC DNA]</scope>
    <source>
        <strain evidence="1 2">NBRC 100016</strain>
    </source>
</reference>
<organism evidence="1 2">
    <name type="scientific">Gordonia terrae NBRC 100016</name>
    <dbReference type="NCBI Taxonomy" id="1089454"/>
    <lineage>
        <taxon>Bacteria</taxon>
        <taxon>Bacillati</taxon>
        <taxon>Actinomycetota</taxon>
        <taxon>Actinomycetes</taxon>
        <taxon>Mycobacteriales</taxon>
        <taxon>Gordoniaceae</taxon>
        <taxon>Gordonia</taxon>
    </lineage>
</organism>
<dbReference type="InterPro" id="IPR011044">
    <property type="entry name" value="Quino_amine_DH_bsu"/>
</dbReference>
<evidence type="ECO:0008006" key="3">
    <source>
        <dbReference type="Google" id="ProtNLM"/>
    </source>
</evidence>
<proteinExistence type="predicted"/>
<dbReference type="Proteomes" id="UP000004881">
    <property type="component" value="Unassembled WGS sequence"/>
</dbReference>
<accession>A0ABQ0H843</accession>
<keyword evidence="2" id="KW-1185">Reference proteome</keyword>
<comment type="caution">
    <text evidence="1">The sequence shown here is derived from an EMBL/GenBank/DDBJ whole genome shotgun (WGS) entry which is preliminary data.</text>
</comment>
<dbReference type="NCBIfam" id="NF038015">
    <property type="entry name" value="AztD"/>
    <property type="match status" value="1"/>
</dbReference>
<protein>
    <recommendedName>
        <fullName evidence="3">Secreted protein</fullName>
    </recommendedName>
</protein>
<sequence length="435" mass="46188">MVVEVRRRNHALLTMIFIPLLTVRVFAQRTNLTRSLALLAAASFALVACGSEDSGDSTPAASSSAKAVEQQSATPRLALSYDGGILVLDAESLEQVADLPVDGFIRLNSADNGRNVFVSESDGFRVLDMGTWTRQHGDHGHYYTTTPALTDMTFGGEEPGHVVPHDSRIALFTDGTGEVDIVEPAELLRGNAASTSFTLPEPHHGVAVFREDGTMVVTVGNEDSRSGVAILDGERKEIVRNDQCPGVHGEAAGAGGVLAFGCEDGLLIVNGNDIRKVDSPDPYGRIGNQAGSDESPIILGDYKSDPDAELERPTRFSLTDTRTGQLRLVDLGTSYSFRSIERGPGGSGVILGTDGALHVYDVNTATKTATIPTIGAWSEPDEWQSPMPNVVVQEGIAYVSDPAAKKIVAVDLNKNEKVGEAELPHETIELAAVTG</sequence>
<evidence type="ECO:0000313" key="2">
    <source>
        <dbReference type="Proteomes" id="UP000004881"/>
    </source>
</evidence>
<dbReference type="InterPro" id="IPR047697">
    <property type="entry name" value="AztD-like"/>
</dbReference>